<keyword evidence="6" id="KW-1185">Reference proteome</keyword>
<dbReference type="GO" id="GO:0003700">
    <property type="term" value="F:DNA-binding transcription factor activity"/>
    <property type="evidence" value="ECO:0007669"/>
    <property type="project" value="InterPro"/>
</dbReference>
<dbReference type="InterPro" id="IPR036388">
    <property type="entry name" value="WH-like_DNA-bd_sf"/>
</dbReference>
<keyword evidence="1" id="KW-0805">Transcription regulation</keyword>
<evidence type="ECO:0000256" key="3">
    <source>
        <dbReference type="ARBA" id="ARBA00023163"/>
    </source>
</evidence>
<sequence length="224" mass="26850">MGERVAADLRMRIISHDIEKETLLSENQLSKEYQVSRSPIRDALKMLEKEDLIELKRMGAEVIGITEKDIEEIYDVRLMIESFVFRRILNKDNQRLVLQLQKILEMMKVAIKYKDATEFTFKDIEFHETIITSIEHRHIGILWTNLKPVVECLVLLDMRHRMQENYEDFDRVISNHELFIQSIMKKDEQLVEKAFYKNFNDVQKQSDGLWHNTEYLKRASDYHE</sequence>
<dbReference type="InterPro" id="IPR036390">
    <property type="entry name" value="WH_DNA-bd_sf"/>
</dbReference>
<reference evidence="5 6" key="1">
    <citation type="submission" date="2019-11" db="EMBL/GenBank/DDBJ databases">
        <authorList>
            <person name="Li J."/>
        </authorList>
    </citation>
    <scope>NUCLEOTIDE SEQUENCE [LARGE SCALE GENOMIC DNA]</scope>
    <source>
        <strain evidence="5 6">J4</strain>
    </source>
</reference>
<dbReference type="Pfam" id="PF07729">
    <property type="entry name" value="FCD"/>
    <property type="match status" value="1"/>
</dbReference>
<dbReference type="RefSeq" id="WP_153728098.1">
    <property type="nucleotide sequence ID" value="NZ_WJNH01000003.1"/>
</dbReference>
<feature type="domain" description="HTH gntR-type" evidence="4">
    <location>
        <begin position="1"/>
        <end position="65"/>
    </location>
</feature>
<dbReference type="PANTHER" id="PTHR43537">
    <property type="entry name" value="TRANSCRIPTIONAL REGULATOR, GNTR FAMILY"/>
    <property type="match status" value="1"/>
</dbReference>
<dbReference type="InterPro" id="IPR011711">
    <property type="entry name" value="GntR_C"/>
</dbReference>
<name>A0A6G1X583_9BACI</name>
<proteinExistence type="predicted"/>
<dbReference type="SMART" id="SM00895">
    <property type="entry name" value="FCD"/>
    <property type="match status" value="1"/>
</dbReference>
<dbReference type="InterPro" id="IPR000524">
    <property type="entry name" value="Tscrpt_reg_HTH_GntR"/>
</dbReference>
<keyword evidence="3" id="KW-0804">Transcription</keyword>
<dbReference type="SUPFAM" id="SSF46785">
    <property type="entry name" value="Winged helix' DNA-binding domain"/>
    <property type="match status" value="1"/>
</dbReference>
<dbReference type="Gene3D" id="1.10.10.10">
    <property type="entry name" value="Winged helix-like DNA-binding domain superfamily/Winged helix DNA-binding domain"/>
    <property type="match status" value="1"/>
</dbReference>
<evidence type="ECO:0000256" key="2">
    <source>
        <dbReference type="ARBA" id="ARBA00023125"/>
    </source>
</evidence>
<dbReference type="PROSITE" id="PS50949">
    <property type="entry name" value="HTH_GNTR"/>
    <property type="match status" value="1"/>
</dbReference>
<dbReference type="Proteomes" id="UP000480185">
    <property type="component" value="Unassembled WGS sequence"/>
</dbReference>
<dbReference type="OrthoDB" id="368257at2"/>
<dbReference type="Pfam" id="PF00392">
    <property type="entry name" value="GntR"/>
    <property type="match status" value="1"/>
</dbReference>
<dbReference type="EMBL" id="WJNH01000003">
    <property type="protein sequence ID" value="MRG86102.1"/>
    <property type="molecule type" value="Genomic_DNA"/>
</dbReference>
<dbReference type="PRINTS" id="PR00035">
    <property type="entry name" value="HTHGNTR"/>
</dbReference>
<dbReference type="GO" id="GO:0003677">
    <property type="term" value="F:DNA binding"/>
    <property type="evidence" value="ECO:0007669"/>
    <property type="project" value="UniProtKB-KW"/>
</dbReference>
<organism evidence="5 6">
    <name type="scientific">Salinibacillus xinjiangensis</name>
    <dbReference type="NCBI Taxonomy" id="1229268"/>
    <lineage>
        <taxon>Bacteria</taxon>
        <taxon>Bacillati</taxon>
        <taxon>Bacillota</taxon>
        <taxon>Bacilli</taxon>
        <taxon>Bacillales</taxon>
        <taxon>Bacillaceae</taxon>
        <taxon>Salinibacillus</taxon>
    </lineage>
</organism>
<comment type="caution">
    <text evidence="5">The sequence shown here is derived from an EMBL/GenBank/DDBJ whole genome shotgun (WGS) entry which is preliminary data.</text>
</comment>
<gene>
    <name evidence="5" type="ORF">GH754_07165</name>
</gene>
<keyword evidence="2" id="KW-0238">DNA-binding</keyword>
<evidence type="ECO:0000256" key="1">
    <source>
        <dbReference type="ARBA" id="ARBA00023015"/>
    </source>
</evidence>
<dbReference type="SUPFAM" id="SSF48008">
    <property type="entry name" value="GntR ligand-binding domain-like"/>
    <property type="match status" value="1"/>
</dbReference>
<dbReference type="Gene3D" id="1.20.120.530">
    <property type="entry name" value="GntR ligand-binding domain-like"/>
    <property type="match status" value="1"/>
</dbReference>
<dbReference type="InterPro" id="IPR008920">
    <property type="entry name" value="TF_FadR/GntR_C"/>
</dbReference>
<dbReference type="PANTHER" id="PTHR43537:SF24">
    <property type="entry name" value="GLUCONATE OPERON TRANSCRIPTIONAL REPRESSOR"/>
    <property type="match status" value="1"/>
</dbReference>
<dbReference type="SMART" id="SM00345">
    <property type="entry name" value="HTH_GNTR"/>
    <property type="match status" value="1"/>
</dbReference>
<protein>
    <submittedName>
        <fullName evidence="5">GntR family transcriptional regulator</fullName>
    </submittedName>
</protein>
<evidence type="ECO:0000313" key="5">
    <source>
        <dbReference type="EMBL" id="MRG86102.1"/>
    </source>
</evidence>
<dbReference type="AlphaFoldDB" id="A0A6G1X583"/>
<evidence type="ECO:0000259" key="4">
    <source>
        <dbReference type="PROSITE" id="PS50949"/>
    </source>
</evidence>
<evidence type="ECO:0000313" key="6">
    <source>
        <dbReference type="Proteomes" id="UP000480185"/>
    </source>
</evidence>
<accession>A0A6G1X583</accession>